<dbReference type="CDD" id="cd00433">
    <property type="entry name" value="Peptidase_M17"/>
    <property type="match status" value="1"/>
</dbReference>
<keyword evidence="7 8" id="KW-0464">Manganese</keyword>
<dbReference type="HAMAP" id="MF_00181">
    <property type="entry name" value="Cytosol_peptidase_M17"/>
    <property type="match status" value="1"/>
</dbReference>
<evidence type="ECO:0000313" key="11">
    <source>
        <dbReference type="EMBL" id="EAR30538.1"/>
    </source>
</evidence>
<organism evidence="11 12">
    <name type="scientific">Pseudoalteromonas tunicata D2</name>
    <dbReference type="NCBI Taxonomy" id="87626"/>
    <lineage>
        <taxon>Bacteria</taxon>
        <taxon>Pseudomonadati</taxon>
        <taxon>Pseudomonadota</taxon>
        <taxon>Gammaproteobacteria</taxon>
        <taxon>Alteromonadales</taxon>
        <taxon>Pseudoalteromonadaceae</taxon>
        <taxon>Pseudoalteromonas</taxon>
    </lineage>
</organism>
<dbReference type="NCBIfam" id="NF002077">
    <property type="entry name" value="PRK00913.2-4"/>
    <property type="match status" value="1"/>
</dbReference>
<gene>
    <name evidence="8" type="primary">pepA</name>
    <name evidence="11" type="ORF">PTD2_03176</name>
</gene>
<proteinExistence type="inferred from homology"/>
<feature type="binding site" evidence="8">
    <location>
        <position position="366"/>
    </location>
    <ligand>
        <name>Mn(2+)</name>
        <dbReference type="ChEBI" id="CHEBI:29035"/>
        <label>1</label>
    </ligand>
</feature>
<sequence length="516" mass="56077">MYLVFKTVSFMTFKPTLFSLAFAATAFSSQAEYINFVDNFAKSADTLVVFSSANRTNNDFSHYDKLTSGQLSKALEINSFKSEFGEKVEIIAPNQLNYKRVLVIGIGDESNLNSAKLTRLGGNLSAHLEHKSISNIDIALEDLTQKTTLLHPSADIAHGINLRAYRFERYHSEKRVEKSYQFDVPVPKDVLTHYNTLANIEKAVFLARDLTNETATEMTPAAFAKAALELKKYGVEIKVLTPKEIKKLNMGALEAVGRGSKEGSRLIVAHYKGSNEQPIALIGKGITFDSGGYSLKTGESIARMKSDMAGAATVLATVKALALNKSKHNVVAVMGMAANMVSEDALAPGDVVTTAQGLTVEVVNTDAEGRLVLSDAMWYAREYFKPKIMVDVATLTGSKVRALGDEYAAIFSDDETLVSELTLAGQQVNEQLWRLPLGYKDALKTDIADLKNIGSYGPGATTAASFLQHFAGDVRWAHLDIAGNALGSKAKNENPVGATGYGVRLLSQWIMSQPTH</sequence>
<keyword evidence="8" id="KW-0963">Cytoplasm</keyword>
<feature type="binding site" evidence="8">
    <location>
        <position position="368"/>
    </location>
    <ligand>
        <name>Mn(2+)</name>
        <dbReference type="ChEBI" id="CHEBI:29035"/>
        <label>1</label>
    </ligand>
</feature>
<dbReference type="Pfam" id="PF00883">
    <property type="entry name" value="Peptidase_M17"/>
    <property type="match status" value="1"/>
</dbReference>
<protein>
    <recommendedName>
        <fullName evidence="8">Probable cytosol aminopeptidase</fullName>
        <ecNumber evidence="8">3.4.11.1</ecNumber>
    </recommendedName>
    <alternativeName>
        <fullName evidence="8">Leucine aminopeptidase</fullName>
        <shortName evidence="8">LAP</shortName>
        <ecNumber evidence="8">3.4.11.10</ecNumber>
    </alternativeName>
    <alternativeName>
        <fullName evidence="8">Leucyl aminopeptidase</fullName>
    </alternativeName>
</protein>
<comment type="catalytic activity">
    <reaction evidence="2 8">
        <text>Release of an N-terminal amino acid, preferentially leucine, but not glutamic or aspartic acids.</text>
        <dbReference type="EC" id="3.4.11.10"/>
    </reaction>
</comment>
<keyword evidence="9" id="KW-0732">Signal</keyword>
<dbReference type="GO" id="GO:0005737">
    <property type="term" value="C:cytoplasm"/>
    <property type="evidence" value="ECO:0007669"/>
    <property type="project" value="UniProtKB-SubCell"/>
</dbReference>
<evidence type="ECO:0000256" key="5">
    <source>
        <dbReference type="ARBA" id="ARBA00022670"/>
    </source>
</evidence>
<dbReference type="STRING" id="87626.PTD2_03176"/>
<evidence type="ECO:0000256" key="1">
    <source>
        <dbReference type="ARBA" id="ARBA00000135"/>
    </source>
</evidence>
<dbReference type="Pfam" id="PF02789">
    <property type="entry name" value="Peptidase_M17_N"/>
    <property type="match status" value="1"/>
</dbReference>
<dbReference type="PANTHER" id="PTHR11963:SF23">
    <property type="entry name" value="CYTOSOL AMINOPEPTIDASE"/>
    <property type="match status" value="1"/>
</dbReference>
<evidence type="ECO:0000313" key="12">
    <source>
        <dbReference type="Proteomes" id="UP000006201"/>
    </source>
</evidence>
<dbReference type="InterPro" id="IPR011356">
    <property type="entry name" value="Leucine_aapep/pepB"/>
</dbReference>
<keyword evidence="12" id="KW-1185">Reference proteome</keyword>
<dbReference type="InterPro" id="IPR043472">
    <property type="entry name" value="Macro_dom-like"/>
</dbReference>
<dbReference type="SUPFAM" id="SSF53187">
    <property type="entry name" value="Zn-dependent exopeptidases"/>
    <property type="match status" value="1"/>
</dbReference>
<dbReference type="EMBL" id="AAOH01000001">
    <property type="protein sequence ID" value="EAR30538.1"/>
    <property type="molecule type" value="Genomic_DNA"/>
</dbReference>
<dbReference type="InterPro" id="IPR000819">
    <property type="entry name" value="Peptidase_M17_C"/>
</dbReference>
<feature type="active site" evidence="8">
    <location>
        <position position="296"/>
    </location>
</feature>
<dbReference type="HOGENOM" id="CLU_013734_6_3_6"/>
<dbReference type="EC" id="3.4.11.1" evidence="8"/>
<feature type="domain" description="Cytosol aminopeptidase" evidence="10">
    <location>
        <begin position="364"/>
        <end position="371"/>
    </location>
</feature>
<feature type="binding site" evidence="8">
    <location>
        <position position="284"/>
    </location>
    <ligand>
        <name>Mn(2+)</name>
        <dbReference type="ChEBI" id="CHEBI:29035"/>
        <label>2</label>
    </ligand>
</feature>
<dbReference type="PROSITE" id="PS00631">
    <property type="entry name" value="CYTOSOL_AP"/>
    <property type="match status" value="1"/>
</dbReference>
<comment type="caution">
    <text evidence="11">The sequence shown here is derived from an EMBL/GenBank/DDBJ whole genome shotgun (WGS) entry which is preliminary data.</text>
</comment>
<evidence type="ECO:0000256" key="4">
    <source>
        <dbReference type="ARBA" id="ARBA00022438"/>
    </source>
</evidence>
<feature type="binding site" evidence="8">
    <location>
        <position position="368"/>
    </location>
    <ligand>
        <name>Mn(2+)</name>
        <dbReference type="ChEBI" id="CHEBI:29035"/>
        <label>2</label>
    </ligand>
</feature>
<feature type="binding site" evidence="8">
    <location>
        <position position="307"/>
    </location>
    <ligand>
        <name>Mn(2+)</name>
        <dbReference type="ChEBI" id="CHEBI:29035"/>
        <label>2</label>
    </ligand>
</feature>
<dbReference type="SUPFAM" id="SSF52949">
    <property type="entry name" value="Macro domain-like"/>
    <property type="match status" value="1"/>
</dbReference>
<evidence type="ECO:0000256" key="2">
    <source>
        <dbReference type="ARBA" id="ARBA00000967"/>
    </source>
</evidence>
<evidence type="ECO:0000256" key="6">
    <source>
        <dbReference type="ARBA" id="ARBA00022801"/>
    </source>
</evidence>
<comment type="catalytic activity">
    <reaction evidence="1 8">
        <text>Release of an N-terminal amino acid, Xaa-|-Yaa-, in which Xaa is preferably Leu, but may be other amino acids including Pro although not Arg or Lys, and Yaa may be Pro. Amino acid amides and methyl esters are also readily hydrolyzed, but rates on arylamides are exceedingly low.</text>
        <dbReference type="EC" id="3.4.11.1"/>
    </reaction>
</comment>
<dbReference type="GO" id="GO:0070006">
    <property type="term" value="F:metalloaminopeptidase activity"/>
    <property type="evidence" value="ECO:0007669"/>
    <property type="project" value="InterPro"/>
</dbReference>
<feature type="binding site" evidence="8">
    <location>
        <position position="289"/>
    </location>
    <ligand>
        <name>Mn(2+)</name>
        <dbReference type="ChEBI" id="CHEBI:29035"/>
        <label>1</label>
    </ligand>
</feature>
<dbReference type="GO" id="GO:0006508">
    <property type="term" value="P:proteolysis"/>
    <property type="evidence" value="ECO:0007669"/>
    <property type="project" value="UniProtKB-KW"/>
</dbReference>
<evidence type="ECO:0000256" key="8">
    <source>
        <dbReference type="HAMAP-Rule" id="MF_00181"/>
    </source>
</evidence>
<dbReference type="InterPro" id="IPR023042">
    <property type="entry name" value="Peptidase_M17_leu_NH2_pept"/>
</dbReference>
<keyword evidence="5 8" id="KW-0645">Protease</keyword>
<dbReference type="Gene3D" id="3.40.220.10">
    <property type="entry name" value="Leucine Aminopeptidase, subunit E, domain 1"/>
    <property type="match status" value="1"/>
</dbReference>
<dbReference type="GO" id="GO:0030145">
    <property type="term" value="F:manganese ion binding"/>
    <property type="evidence" value="ECO:0007669"/>
    <property type="project" value="UniProtKB-UniRule"/>
</dbReference>
<dbReference type="InterPro" id="IPR008283">
    <property type="entry name" value="Peptidase_M17_N"/>
</dbReference>
<feature type="chain" id="PRO_5002665678" description="Probable cytosol aminopeptidase" evidence="9">
    <location>
        <begin position="24"/>
        <end position="516"/>
    </location>
</feature>
<evidence type="ECO:0000259" key="10">
    <source>
        <dbReference type="PROSITE" id="PS00631"/>
    </source>
</evidence>
<reference evidence="11 12" key="1">
    <citation type="submission" date="2006-02" db="EMBL/GenBank/DDBJ databases">
        <authorList>
            <person name="Moran M.A."/>
            <person name="Kjelleberg S."/>
            <person name="Egan S."/>
            <person name="Saunders N."/>
            <person name="Thomas T."/>
            <person name="Ferriera S."/>
            <person name="Johnson J."/>
            <person name="Kravitz S."/>
            <person name="Halpern A."/>
            <person name="Remington K."/>
            <person name="Beeson K."/>
            <person name="Tran B."/>
            <person name="Rogers Y.-H."/>
            <person name="Friedman R."/>
            <person name="Venter J.C."/>
        </authorList>
    </citation>
    <scope>NUCLEOTIDE SEQUENCE [LARGE SCALE GENOMIC DNA]</scope>
    <source>
        <strain evidence="11 12">D2</strain>
    </source>
</reference>
<comment type="subcellular location">
    <subcellularLocation>
        <location evidence="8">Cytoplasm</location>
    </subcellularLocation>
</comment>
<dbReference type="PRINTS" id="PR00481">
    <property type="entry name" value="LAMNOPPTDASE"/>
</dbReference>
<accession>A4C4Q6</accession>
<dbReference type="AlphaFoldDB" id="A4C4Q6"/>
<comment type="similarity">
    <text evidence="3 8">Belongs to the peptidase M17 family.</text>
</comment>
<keyword evidence="6 8" id="KW-0378">Hydrolase</keyword>
<evidence type="ECO:0000256" key="3">
    <source>
        <dbReference type="ARBA" id="ARBA00009528"/>
    </source>
</evidence>
<feature type="binding site" evidence="8">
    <location>
        <position position="289"/>
    </location>
    <ligand>
        <name>Mn(2+)</name>
        <dbReference type="ChEBI" id="CHEBI:29035"/>
        <label>2</label>
    </ligand>
</feature>
<evidence type="ECO:0000256" key="9">
    <source>
        <dbReference type="SAM" id="SignalP"/>
    </source>
</evidence>
<feature type="signal peptide" evidence="9">
    <location>
        <begin position="1"/>
        <end position="23"/>
    </location>
</feature>
<name>A4C4Q6_9GAMM</name>
<dbReference type="PANTHER" id="PTHR11963">
    <property type="entry name" value="LEUCINE AMINOPEPTIDASE-RELATED"/>
    <property type="match status" value="1"/>
</dbReference>
<keyword evidence="8" id="KW-0479">Metal-binding</keyword>
<comment type="cofactor">
    <cofactor evidence="8">
        <name>Mn(2+)</name>
        <dbReference type="ChEBI" id="CHEBI:29035"/>
    </cofactor>
    <text evidence="8">Binds 2 manganese ions per subunit.</text>
</comment>
<comment type="function">
    <text evidence="8">Presumably involved in the processing and regular turnover of intracellular proteins. Catalyzes the removal of unsubstituted N-terminal amino acids from various peptides.</text>
</comment>
<feature type="active site" evidence="8">
    <location>
        <position position="370"/>
    </location>
</feature>
<evidence type="ECO:0000256" key="7">
    <source>
        <dbReference type="ARBA" id="ARBA00023211"/>
    </source>
</evidence>
<dbReference type="eggNOG" id="COG0260">
    <property type="taxonomic scope" value="Bacteria"/>
</dbReference>
<dbReference type="Proteomes" id="UP000006201">
    <property type="component" value="Unassembled WGS sequence"/>
</dbReference>
<dbReference type="EC" id="3.4.11.10" evidence="8"/>
<dbReference type="Gene3D" id="3.40.630.10">
    <property type="entry name" value="Zn peptidases"/>
    <property type="match status" value="1"/>
</dbReference>
<keyword evidence="4 8" id="KW-0031">Aminopeptidase</keyword>